<accession>A0A563DHJ5</accession>
<name>A0A563DHJ5_9FLAO</name>
<dbReference type="RefSeq" id="WP_146261640.1">
    <property type="nucleotide sequence ID" value="NZ_SELG01000029.1"/>
</dbReference>
<sequence length="178" mass="20731">MKTSIQKDYYRHTSKWINHPWIKTIFNIDFRYTYLFRKISEKKTPIIFNFFLKSYYKFLSKQINYHIDLKATIGDGFYIIHAHRLYVGPRVIIGKNCNFSHCTTIGQTKGRDNIIIGNKVWIGTYCVLDGNITIGNNVLIAPLTYVNFNVPDNSIVIGNPAKIIKRENATEDYINNTI</sequence>
<evidence type="ECO:0000313" key="1">
    <source>
        <dbReference type="EMBL" id="TWP29284.1"/>
    </source>
</evidence>
<reference evidence="1 2" key="1">
    <citation type="submission" date="2019-02" db="EMBL/GenBank/DDBJ databases">
        <title>Apibacter muscae sp. nov.: a novel member of the house fly microbiota.</title>
        <authorList>
            <person name="Park R."/>
        </authorList>
    </citation>
    <scope>NUCLEOTIDE SEQUENCE [LARGE SCALE GENOMIC DNA]</scope>
    <source>
        <strain evidence="1 2">AL1</strain>
    </source>
</reference>
<dbReference type="EMBL" id="SELH01000015">
    <property type="protein sequence ID" value="TWP29284.1"/>
    <property type="molecule type" value="Genomic_DNA"/>
</dbReference>
<dbReference type="Pfam" id="PF00132">
    <property type="entry name" value="Hexapep"/>
    <property type="match status" value="1"/>
</dbReference>
<protein>
    <submittedName>
        <fullName evidence="1">Serine acetyltransferase</fullName>
    </submittedName>
</protein>
<evidence type="ECO:0000313" key="2">
    <source>
        <dbReference type="Proteomes" id="UP000319499"/>
    </source>
</evidence>
<dbReference type="InterPro" id="IPR001451">
    <property type="entry name" value="Hexapep"/>
</dbReference>
<dbReference type="Proteomes" id="UP000319499">
    <property type="component" value="Unassembled WGS sequence"/>
</dbReference>
<gene>
    <name evidence="1" type="ORF">ETU09_03445</name>
</gene>
<organism evidence="1 2">
    <name type="scientific">Apibacter muscae</name>
    <dbReference type="NCBI Taxonomy" id="2509004"/>
    <lineage>
        <taxon>Bacteria</taxon>
        <taxon>Pseudomonadati</taxon>
        <taxon>Bacteroidota</taxon>
        <taxon>Flavobacteriia</taxon>
        <taxon>Flavobacteriales</taxon>
        <taxon>Weeksellaceae</taxon>
        <taxon>Apibacter</taxon>
    </lineage>
</organism>
<proteinExistence type="predicted"/>
<dbReference type="OrthoDB" id="9814490at2"/>
<dbReference type="GO" id="GO:0016740">
    <property type="term" value="F:transferase activity"/>
    <property type="evidence" value="ECO:0007669"/>
    <property type="project" value="UniProtKB-KW"/>
</dbReference>
<dbReference type="PANTHER" id="PTHR42811">
    <property type="entry name" value="SERINE ACETYLTRANSFERASE"/>
    <property type="match status" value="1"/>
</dbReference>
<dbReference type="SUPFAM" id="SSF51161">
    <property type="entry name" value="Trimeric LpxA-like enzymes"/>
    <property type="match status" value="1"/>
</dbReference>
<keyword evidence="2" id="KW-1185">Reference proteome</keyword>
<comment type="caution">
    <text evidence="1">The sequence shown here is derived from an EMBL/GenBank/DDBJ whole genome shotgun (WGS) entry which is preliminary data.</text>
</comment>
<dbReference type="InterPro" id="IPR011004">
    <property type="entry name" value="Trimer_LpxA-like_sf"/>
</dbReference>
<dbReference type="AlphaFoldDB" id="A0A563DHJ5"/>
<dbReference type="Gene3D" id="2.160.10.10">
    <property type="entry name" value="Hexapeptide repeat proteins"/>
    <property type="match status" value="1"/>
</dbReference>
<keyword evidence="1" id="KW-0808">Transferase</keyword>